<feature type="transmembrane region" description="Helical" evidence="6">
    <location>
        <begin position="242"/>
        <end position="262"/>
    </location>
</feature>
<dbReference type="InterPro" id="IPR050375">
    <property type="entry name" value="MFS_TsgA-like"/>
</dbReference>
<feature type="transmembrane region" description="Helical" evidence="6">
    <location>
        <begin position="161"/>
        <end position="183"/>
    </location>
</feature>
<dbReference type="Gene3D" id="1.20.1250.20">
    <property type="entry name" value="MFS general substrate transporter like domains"/>
    <property type="match status" value="2"/>
</dbReference>
<feature type="transmembrane region" description="Helical" evidence="6">
    <location>
        <begin position="373"/>
        <end position="394"/>
    </location>
</feature>
<accession>A0ABQ1SN62</accession>
<feature type="transmembrane region" description="Helical" evidence="6">
    <location>
        <begin position="424"/>
        <end position="441"/>
    </location>
</feature>
<organism evidence="7 8">
    <name type="scientific">Pedobacter psychrotolerans</name>
    <dbReference type="NCBI Taxonomy" id="1843235"/>
    <lineage>
        <taxon>Bacteria</taxon>
        <taxon>Pseudomonadati</taxon>
        <taxon>Bacteroidota</taxon>
        <taxon>Sphingobacteriia</taxon>
        <taxon>Sphingobacteriales</taxon>
        <taxon>Sphingobacteriaceae</taxon>
        <taxon>Pedobacter</taxon>
    </lineage>
</organism>
<feature type="transmembrane region" description="Helical" evidence="6">
    <location>
        <begin position="303"/>
        <end position="324"/>
    </location>
</feature>
<protein>
    <recommendedName>
        <fullName evidence="9">FHS family L-fucose permease-like MFS transporter</fullName>
    </recommendedName>
</protein>
<feature type="transmembrane region" description="Helical" evidence="6">
    <location>
        <begin position="344"/>
        <end position="366"/>
    </location>
</feature>
<name>A0ABQ1SN62_9SPHI</name>
<dbReference type="PANTHER" id="PTHR43702">
    <property type="entry name" value="L-FUCOSE-PROTON SYMPORTER"/>
    <property type="match status" value="1"/>
</dbReference>
<feature type="transmembrane region" description="Helical" evidence="6">
    <location>
        <begin position="66"/>
        <end position="83"/>
    </location>
</feature>
<keyword evidence="8" id="KW-1185">Reference proteome</keyword>
<feature type="transmembrane region" description="Helical" evidence="6">
    <location>
        <begin position="95"/>
        <end position="115"/>
    </location>
</feature>
<keyword evidence="5 6" id="KW-0472">Membrane</keyword>
<dbReference type="Pfam" id="PF07690">
    <property type="entry name" value="MFS_1"/>
    <property type="match status" value="1"/>
</dbReference>
<evidence type="ECO:0008006" key="9">
    <source>
        <dbReference type="Google" id="ProtNLM"/>
    </source>
</evidence>
<feature type="transmembrane region" description="Helical" evidence="6">
    <location>
        <begin position="400"/>
        <end position="417"/>
    </location>
</feature>
<feature type="transmembrane region" description="Helical" evidence="6">
    <location>
        <begin position="203"/>
        <end position="221"/>
    </location>
</feature>
<evidence type="ECO:0000256" key="1">
    <source>
        <dbReference type="ARBA" id="ARBA00004429"/>
    </source>
</evidence>
<sequence length="548" mass="58157">MFIRTKTKTIKIQMSKETTKNYGTALYTIITVFFFWGFVAASNGIFIPFCKTHFKLTQFESQLIDFTFYGGYFIGSLILYLASQASKVDILNKIGYKKGIIAGLIISAGGALLMVPAVHSGSFLFILFAFFVIALGFSLQQTAANPFVVALGAPESGAHRLNLAGGVNNFGGLMGPVIVSVVLFGTANDAVAKAVEISSINNLYYILAGLFLAVAIFFAVSKLPDVTSTEKIEASSKPTGPLVVMIIGFLMVAAASPLANLTGISASIFVYSSFVIILGALLFGYFTKKDNAASWGAMQYPQLVLGMLAIFMYVGTEVTIQSNLGALLKLPDFGGLNDAGIKPYISLYWGSMMIGRWAGAVSAFNLTKTVKNILTVIVPFVAFGIILGVNHATGTDVGNLYVYAVCVAVMVAAVFIGQEKPAKTLAIFGTLGAIAMIVGLFTTGHVAIFAFVSGGLCCSIMWPSIFSLSITGLGKYTSQGSSFLIMMILGGSIIPPIQGELADSAGIHHSYIIPVLGFAYLIFFAWKVSGELKKQGIDVENITAEGGH</sequence>
<dbReference type="Proteomes" id="UP000622648">
    <property type="component" value="Unassembled WGS sequence"/>
</dbReference>
<feature type="transmembrane region" description="Helical" evidence="6">
    <location>
        <begin position="447"/>
        <end position="468"/>
    </location>
</feature>
<dbReference type="SUPFAM" id="SSF103473">
    <property type="entry name" value="MFS general substrate transporter"/>
    <property type="match status" value="1"/>
</dbReference>
<keyword evidence="4 6" id="KW-1133">Transmembrane helix</keyword>
<keyword evidence="2" id="KW-1003">Cell membrane</keyword>
<evidence type="ECO:0000256" key="5">
    <source>
        <dbReference type="ARBA" id="ARBA00023136"/>
    </source>
</evidence>
<evidence type="ECO:0000313" key="7">
    <source>
        <dbReference type="EMBL" id="GGE50576.1"/>
    </source>
</evidence>
<comment type="subcellular location">
    <subcellularLocation>
        <location evidence="1">Cell inner membrane</location>
        <topology evidence="1">Multi-pass membrane protein</topology>
    </subcellularLocation>
</comment>
<keyword evidence="3 6" id="KW-0812">Transmembrane</keyword>
<dbReference type="EMBL" id="BMJO01000003">
    <property type="protein sequence ID" value="GGE50576.1"/>
    <property type="molecule type" value="Genomic_DNA"/>
</dbReference>
<feature type="transmembrane region" description="Helical" evidence="6">
    <location>
        <begin position="121"/>
        <end position="140"/>
    </location>
</feature>
<evidence type="ECO:0000313" key="8">
    <source>
        <dbReference type="Proteomes" id="UP000622648"/>
    </source>
</evidence>
<feature type="transmembrane region" description="Helical" evidence="6">
    <location>
        <begin position="268"/>
        <end position="287"/>
    </location>
</feature>
<evidence type="ECO:0000256" key="3">
    <source>
        <dbReference type="ARBA" id="ARBA00022692"/>
    </source>
</evidence>
<comment type="caution">
    <text evidence="7">The sequence shown here is derived from an EMBL/GenBank/DDBJ whole genome shotgun (WGS) entry which is preliminary data.</text>
</comment>
<evidence type="ECO:0000256" key="6">
    <source>
        <dbReference type="SAM" id="Phobius"/>
    </source>
</evidence>
<dbReference type="PANTHER" id="PTHR43702:SF3">
    <property type="entry name" value="PROTEIN TSGA"/>
    <property type="match status" value="1"/>
</dbReference>
<dbReference type="InterPro" id="IPR011701">
    <property type="entry name" value="MFS"/>
</dbReference>
<feature type="transmembrane region" description="Helical" evidence="6">
    <location>
        <begin position="21"/>
        <end position="46"/>
    </location>
</feature>
<dbReference type="InterPro" id="IPR036259">
    <property type="entry name" value="MFS_trans_sf"/>
</dbReference>
<evidence type="ECO:0000256" key="2">
    <source>
        <dbReference type="ARBA" id="ARBA00022475"/>
    </source>
</evidence>
<feature type="transmembrane region" description="Helical" evidence="6">
    <location>
        <begin position="509"/>
        <end position="526"/>
    </location>
</feature>
<feature type="transmembrane region" description="Helical" evidence="6">
    <location>
        <begin position="480"/>
        <end position="497"/>
    </location>
</feature>
<reference evidence="8" key="1">
    <citation type="journal article" date="2019" name="Int. J. Syst. Evol. Microbiol.">
        <title>The Global Catalogue of Microorganisms (GCM) 10K type strain sequencing project: providing services to taxonomists for standard genome sequencing and annotation.</title>
        <authorList>
            <consortium name="The Broad Institute Genomics Platform"/>
            <consortium name="The Broad Institute Genome Sequencing Center for Infectious Disease"/>
            <person name="Wu L."/>
            <person name="Ma J."/>
        </authorList>
    </citation>
    <scope>NUCLEOTIDE SEQUENCE [LARGE SCALE GENOMIC DNA]</scope>
    <source>
        <strain evidence="8">CGMCC 1.15644</strain>
    </source>
</reference>
<evidence type="ECO:0000256" key="4">
    <source>
        <dbReference type="ARBA" id="ARBA00022989"/>
    </source>
</evidence>
<proteinExistence type="predicted"/>
<gene>
    <name evidence="7" type="ORF">GCM10011413_16070</name>
</gene>